<dbReference type="Proteomes" id="UP000595814">
    <property type="component" value="Chromosome"/>
</dbReference>
<proteinExistence type="predicted"/>
<name>A0AC61MT61_9FIRM</name>
<evidence type="ECO:0000313" key="2">
    <source>
        <dbReference type="Proteomes" id="UP000595814"/>
    </source>
</evidence>
<dbReference type="EMBL" id="CP066744">
    <property type="protein sequence ID" value="QQK07503.1"/>
    <property type="molecule type" value="Genomic_DNA"/>
</dbReference>
<reference evidence="1 2" key="1">
    <citation type="journal article" date="2022" name="Int. J. Syst. Evol. Microbiol.">
        <title>Miniphocaeibacter halophilus sp. nov., an ammonium-tolerant acetate-producing bacterium isolated from a biogas system.</title>
        <authorList>
            <person name="Schnurer A."/>
            <person name="Singh A."/>
            <person name="Bi S."/>
            <person name="Qiao W."/>
            <person name="Westerholm M."/>
        </authorList>
    </citation>
    <scope>NUCLEOTIDE SEQUENCE [LARGE SCALE GENOMIC DNA]</scope>
    <source>
        <strain evidence="1 2">AMB_01</strain>
    </source>
</reference>
<keyword evidence="2" id="KW-1185">Reference proteome</keyword>
<keyword evidence="1" id="KW-0808">Transferase</keyword>
<protein>
    <submittedName>
        <fullName evidence="1">Prolipoprotein diacylglyceryl transferase</fullName>
    </submittedName>
</protein>
<accession>A0AC61MT61</accession>
<evidence type="ECO:0000313" key="1">
    <source>
        <dbReference type="EMBL" id="QQK07503.1"/>
    </source>
</evidence>
<organism evidence="1 2">
    <name type="scientific">Miniphocaeibacter halophilus</name>
    <dbReference type="NCBI Taxonomy" id="2931922"/>
    <lineage>
        <taxon>Bacteria</taxon>
        <taxon>Bacillati</taxon>
        <taxon>Bacillota</taxon>
        <taxon>Tissierellia</taxon>
        <taxon>Tissierellales</taxon>
        <taxon>Peptoniphilaceae</taxon>
        <taxon>Miniphocaeibacter</taxon>
    </lineage>
</organism>
<sequence>MEFNFDPVAFEIFGIEIMWYAIIICIGFILGMAVATKLAKYNNINPDTVIDILLYALPAAIVGARLYYVAFQWDDYKDNLWEILNTRNGGMAIYGGLIGAFLVGAIYLKKKKLSFFKVVDIFMPAIALGQSIGRWGNFINQEAYGVATNLPWGIIINGEKVHPTFLYESLGDFIIFLVLYKICKGNRKFEGQVFSLYLILYGILRFFVEGLRIDSLYIFNFRVSQILSLILVVVGIIIYIIKNKKINKKI</sequence>
<gene>
    <name evidence="1" type="primary">lgt</name>
    <name evidence="1" type="ORF">JFY71_09410</name>
</gene>